<dbReference type="EMBL" id="CAJPEV010000719">
    <property type="protein sequence ID" value="CAG0887889.1"/>
    <property type="molecule type" value="Genomic_DNA"/>
</dbReference>
<keyword evidence="4" id="KW-0460">Magnesium</keyword>
<dbReference type="PANTHER" id="PTHR45791:SF1">
    <property type="entry name" value="CALCIUM AND INTEGRIN BINDING FAMILY MEMBER 1"/>
    <property type="match status" value="1"/>
</dbReference>
<dbReference type="OrthoDB" id="114727at2759"/>
<dbReference type="FunFam" id="1.10.238.10:FF:000035">
    <property type="entry name" value="Calcium and integrin-binding family member 2"/>
    <property type="match status" value="2"/>
</dbReference>
<dbReference type="InterPro" id="IPR051433">
    <property type="entry name" value="CIBP"/>
</dbReference>
<dbReference type="Proteomes" id="UP000677054">
    <property type="component" value="Unassembled WGS sequence"/>
</dbReference>
<reference evidence="6" key="1">
    <citation type="submission" date="2020-11" db="EMBL/GenBank/DDBJ databases">
        <authorList>
            <person name="Tran Van P."/>
        </authorList>
    </citation>
    <scope>NUCLEOTIDE SEQUENCE</scope>
</reference>
<accession>A0A7R8X6R7</accession>
<sequence>MGLSQGKEFTEDELEDYQNLTYLTKKEIFHAYKKFRALDPEAVKQSKRNPLPMVSVAALPLLRVNPFADRICQVFSSSQDGDISFEDFLDMMSVFSEAAPKSVKVEYAFRIFDFDGDDLLGFGDLTTILDRLTSPMRLKEEDRALLVSQLLEEADLDEDGALSFAEFDHVITKTPDFMSSFRVHMAQTVLHNLQSAFLKLRFGFMLLPHGLGRDGRMIDIDKPSAEVSVNGVFSSSQDGDISFEDFLDMMSVFSEAAPKSVKVEYAFRIFDFDGDDLLGFGDLTTILDRLTSPMRLKEEDRALLVSQLLEEADLDEDGALSFAEFDHVITKTPDFMSSFRVHM</sequence>
<feature type="domain" description="EF-hand" evidence="5">
    <location>
        <begin position="258"/>
        <end position="293"/>
    </location>
</feature>
<keyword evidence="1" id="KW-0479">Metal-binding</keyword>
<dbReference type="PROSITE" id="PS50222">
    <property type="entry name" value="EF_HAND_2"/>
    <property type="match status" value="3"/>
</dbReference>
<evidence type="ECO:0000313" key="6">
    <source>
        <dbReference type="EMBL" id="CAD7244822.1"/>
    </source>
</evidence>
<evidence type="ECO:0000256" key="2">
    <source>
        <dbReference type="ARBA" id="ARBA00022737"/>
    </source>
</evidence>
<proteinExistence type="predicted"/>
<protein>
    <recommendedName>
        <fullName evidence="5">EF-hand domain-containing protein</fullName>
    </recommendedName>
</protein>
<dbReference type="GO" id="GO:0000287">
    <property type="term" value="F:magnesium ion binding"/>
    <property type="evidence" value="ECO:0007669"/>
    <property type="project" value="TreeGrafter"/>
</dbReference>
<organism evidence="6">
    <name type="scientific">Darwinula stevensoni</name>
    <dbReference type="NCBI Taxonomy" id="69355"/>
    <lineage>
        <taxon>Eukaryota</taxon>
        <taxon>Metazoa</taxon>
        <taxon>Ecdysozoa</taxon>
        <taxon>Arthropoda</taxon>
        <taxon>Crustacea</taxon>
        <taxon>Oligostraca</taxon>
        <taxon>Ostracoda</taxon>
        <taxon>Podocopa</taxon>
        <taxon>Podocopida</taxon>
        <taxon>Darwinulocopina</taxon>
        <taxon>Darwinuloidea</taxon>
        <taxon>Darwinulidae</taxon>
        <taxon>Darwinula</taxon>
    </lineage>
</organism>
<gene>
    <name evidence="6" type="ORF">DSTB1V02_LOCUS4709</name>
</gene>
<dbReference type="GO" id="GO:0005509">
    <property type="term" value="F:calcium ion binding"/>
    <property type="evidence" value="ECO:0007669"/>
    <property type="project" value="InterPro"/>
</dbReference>
<evidence type="ECO:0000256" key="4">
    <source>
        <dbReference type="ARBA" id="ARBA00022842"/>
    </source>
</evidence>
<keyword evidence="3" id="KW-0106">Calcium</keyword>
<dbReference type="InterPro" id="IPR002048">
    <property type="entry name" value="EF_hand_dom"/>
</dbReference>
<evidence type="ECO:0000256" key="1">
    <source>
        <dbReference type="ARBA" id="ARBA00022723"/>
    </source>
</evidence>
<dbReference type="SMART" id="SM00054">
    <property type="entry name" value="EFh"/>
    <property type="match status" value="5"/>
</dbReference>
<dbReference type="EMBL" id="LR900236">
    <property type="protein sequence ID" value="CAD7244822.1"/>
    <property type="molecule type" value="Genomic_DNA"/>
</dbReference>
<feature type="domain" description="EF-hand" evidence="5">
    <location>
        <begin position="100"/>
        <end position="135"/>
    </location>
</feature>
<dbReference type="InterPro" id="IPR011992">
    <property type="entry name" value="EF-hand-dom_pair"/>
</dbReference>
<name>A0A7R8X6R7_9CRUS</name>
<evidence type="ECO:0000313" key="7">
    <source>
        <dbReference type="Proteomes" id="UP000677054"/>
    </source>
</evidence>
<dbReference type="Pfam" id="PF13499">
    <property type="entry name" value="EF-hand_7"/>
    <property type="match status" value="2"/>
</dbReference>
<dbReference type="CDD" id="cd00051">
    <property type="entry name" value="EFh"/>
    <property type="match status" value="2"/>
</dbReference>
<dbReference type="InterPro" id="IPR018247">
    <property type="entry name" value="EF_Hand_1_Ca_BS"/>
</dbReference>
<feature type="domain" description="EF-hand" evidence="5">
    <location>
        <begin position="63"/>
        <end position="98"/>
    </location>
</feature>
<dbReference type="SUPFAM" id="SSF47473">
    <property type="entry name" value="EF-hand"/>
    <property type="match status" value="2"/>
</dbReference>
<keyword evidence="2" id="KW-0677">Repeat</keyword>
<evidence type="ECO:0000259" key="5">
    <source>
        <dbReference type="PROSITE" id="PS50222"/>
    </source>
</evidence>
<keyword evidence="7" id="KW-1185">Reference proteome</keyword>
<dbReference type="Gene3D" id="1.10.238.10">
    <property type="entry name" value="EF-hand"/>
    <property type="match status" value="4"/>
</dbReference>
<dbReference type="AlphaFoldDB" id="A0A7R8X6R7"/>
<dbReference type="PANTHER" id="PTHR45791">
    <property type="entry name" value="CALCIUM AND INTEGRIN BINDING FAMILY MEMBER 2"/>
    <property type="match status" value="1"/>
</dbReference>
<evidence type="ECO:0000256" key="3">
    <source>
        <dbReference type="ARBA" id="ARBA00022837"/>
    </source>
</evidence>
<dbReference type="PROSITE" id="PS00018">
    <property type="entry name" value="EF_HAND_1"/>
    <property type="match status" value="4"/>
</dbReference>